<protein>
    <submittedName>
        <fullName evidence="1">Uncharacterized protein</fullName>
    </submittedName>
</protein>
<evidence type="ECO:0000313" key="1">
    <source>
        <dbReference type="EMBL" id="CDT79231.1"/>
    </source>
</evidence>
<organism evidence="1 2">
    <name type="scientific">Vibrio coralliirubri</name>
    <dbReference type="NCBI Taxonomy" id="1516159"/>
    <lineage>
        <taxon>Bacteria</taxon>
        <taxon>Pseudomonadati</taxon>
        <taxon>Pseudomonadota</taxon>
        <taxon>Gammaproteobacteria</taxon>
        <taxon>Vibrionales</taxon>
        <taxon>Vibrionaceae</taxon>
        <taxon>Vibrio</taxon>
    </lineage>
</organism>
<name>A0AA86XS07_9VIBR</name>
<gene>
    <name evidence="1" type="ORF">VCR31J2_1310717</name>
</gene>
<comment type="caution">
    <text evidence="1">The sequence shown here is derived from an EMBL/GenBank/DDBJ whole genome shotgun (WGS) entry which is preliminary data.</text>
</comment>
<evidence type="ECO:0000313" key="2">
    <source>
        <dbReference type="Proteomes" id="UP000041625"/>
    </source>
</evidence>
<keyword evidence="2" id="KW-1185">Reference proteome</keyword>
<proteinExistence type="predicted"/>
<accession>A0AA86XS07</accession>
<dbReference type="Proteomes" id="UP000041625">
    <property type="component" value="Unassembled WGS sequence"/>
</dbReference>
<reference evidence="1 2" key="1">
    <citation type="submission" date="2014-06" db="EMBL/GenBank/DDBJ databases">
        <authorList>
            <person name="Le Roux F."/>
        </authorList>
    </citation>
    <scope>NUCLEOTIDE SEQUENCE [LARGE SCALE GENOMIC DNA]</scope>
    <source>
        <strain evidence="1 2">J2-31</strain>
    </source>
</reference>
<dbReference type="EMBL" id="CCKJ01000037">
    <property type="protein sequence ID" value="CDT79231.1"/>
    <property type="molecule type" value="Genomic_DNA"/>
</dbReference>
<sequence length="23" mass="2435">MVDDLIDELLGKADIKGSSMVKG</sequence>
<dbReference type="AlphaFoldDB" id="A0AA86XS07"/>